<evidence type="ECO:0000256" key="1">
    <source>
        <dbReference type="ARBA" id="ARBA00004651"/>
    </source>
</evidence>
<comment type="subcellular location">
    <subcellularLocation>
        <location evidence="1">Cell membrane</location>
        <topology evidence="1">Multi-pass membrane protein</topology>
    </subcellularLocation>
</comment>
<evidence type="ECO:0000256" key="4">
    <source>
        <dbReference type="ARBA" id="ARBA00022475"/>
    </source>
</evidence>
<dbReference type="InterPro" id="IPR036259">
    <property type="entry name" value="MFS_trans_sf"/>
</dbReference>
<keyword evidence="8 9" id="KW-0472">Membrane</keyword>
<dbReference type="HOGENOM" id="CLU_001265_39_0_6"/>
<dbReference type="PROSITE" id="PS00217">
    <property type="entry name" value="SUGAR_TRANSPORT_2"/>
    <property type="match status" value="1"/>
</dbReference>
<dbReference type="PROSITE" id="PS50850">
    <property type="entry name" value="MFS"/>
    <property type="match status" value="1"/>
</dbReference>
<organism evidence="11 12">
    <name type="scientific">Coxiella burnetii (strain Dugway 5J108-111)</name>
    <dbReference type="NCBI Taxonomy" id="434922"/>
    <lineage>
        <taxon>Bacteria</taxon>
        <taxon>Pseudomonadati</taxon>
        <taxon>Pseudomonadota</taxon>
        <taxon>Gammaproteobacteria</taxon>
        <taxon>Legionellales</taxon>
        <taxon>Coxiellaceae</taxon>
        <taxon>Coxiella</taxon>
    </lineage>
</organism>
<protein>
    <submittedName>
        <fullName evidence="11">Proline/betaine transporter</fullName>
    </submittedName>
</protein>
<feature type="transmembrane region" description="Helical" evidence="9">
    <location>
        <begin position="191"/>
        <end position="210"/>
    </location>
</feature>
<dbReference type="EMBL" id="CP000733">
    <property type="protein sequence ID" value="ABS77871.2"/>
    <property type="molecule type" value="Genomic_DNA"/>
</dbReference>
<dbReference type="Pfam" id="PF07690">
    <property type="entry name" value="MFS_1"/>
    <property type="match status" value="1"/>
</dbReference>
<feature type="transmembrane region" description="Helical" evidence="9">
    <location>
        <begin position="156"/>
        <end position="179"/>
    </location>
</feature>
<feature type="transmembrane region" description="Helical" evidence="9">
    <location>
        <begin position="20"/>
        <end position="40"/>
    </location>
</feature>
<feature type="domain" description="Major facilitator superfamily (MFS) profile" evidence="10">
    <location>
        <begin position="19"/>
        <end position="428"/>
    </location>
</feature>
<dbReference type="InterPro" id="IPR020846">
    <property type="entry name" value="MFS_dom"/>
</dbReference>
<dbReference type="InterPro" id="IPR051084">
    <property type="entry name" value="H+-coupled_symporters"/>
</dbReference>
<dbReference type="PANTHER" id="PTHR43528">
    <property type="entry name" value="ALPHA-KETOGLUTARATE PERMEASE"/>
    <property type="match status" value="1"/>
</dbReference>
<dbReference type="Proteomes" id="UP000008555">
    <property type="component" value="Chromosome"/>
</dbReference>
<keyword evidence="4" id="KW-1003">Cell membrane</keyword>
<dbReference type="GO" id="GO:0005886">
    <property type="term" value="C:plasma membrane"/>
    <property type="evidence" value="ECO:0007669"/>
    <property type="project" value="UniProtKB-SubCell"/>
</dbReference>
<reference evidence="11 12" key="1">
    <citation type="journal article" date="2009" name="Infect. Immun.">
        <title>Comparative genomics reveal extensive transposon-mediated genomic plasticity and diversity among potential effector proteins within the genus Coxiella.</title>
        <authorList>
            <person name="Beare P.A."/>
            <person name="Unsworth N."/>
            <person name="Andoh M."/>
            <person name="Voth D.E."/>
            <person name="Omsland A."/>
            <person name="Gilk S.D."/>
            <person name="Williams K.P."/>
            <person name="Sobral B.W."/>
            <person name="Kupko J.J.III."/>
            <person name="Porcella S.F."/>
            <person name="Samuel J.E."/>
            <person name="Heinzen R.A."/>
        </authorList>
    </citation>
    <scope>NUCLEOTIDE SEQUENCE [LARGE SCALE GENOMIC DNA]</scope>
    <source>
        <strain evidence="11 12">Dugway 5J108-111</strain>
    </source>
</reference>
<dbReference type="PANTHER" id="PTHR43528:SF7">
    <property type="entry name" value="MFS TRANSPORTER"/>
    <property type="match status" value="1"/>
</dbReference>
<feature type="transmembrane region" description="Helical" evidence="9">
    <location>
        <begin position="244"/>
        <end position="264"/>
    </location>
</feature>
<feature type="transmembrane region" description="Helical" evidence="9">
    <location>
        <begin position="308"/>
        <end position="331"/>
    </location>
</feature>
<dbReference type="RefSeq" id="WP_011997456.1">
    <property type="nucleotide sequence ID" value="NC_009727.1"/>
</dbReference>
<feature type="transmembrane region" description="Helical" evidence="9">
    <location>
        <begin position="401"/>
        <end position="420"/>
    </location>
</feature>
<dbReference type="Gene3D" id="1.20.1250.20">
    <property type="entry name" value="MFS general substrate transporter like domains"/>
    <property type="match status" value="2"/>
</dbReference>
<feature type="transmembrane region" description="Helical" evidence="9">
    <location>
        <begin position="374"/>
        <end position="395"/>
    </location>
</feature>
<keyword evidence="7 9" id="KW-1133">Transmembrane helix</keyword>
<evidence type="ECO:0000256" key="5">
    <source>
        <dbReference type="ARBA" id="ARBA00022692"/>
    </source>
</evidence>
<evidence type="ECO:0000256" key="6">
    <source>
        <dbReference type="ARBA" id="ARBA00022847"/>
    </source>
</evidence>
<keyword evidence="3" id="KW-0813">Transport</keyword>
<keyword evidence="5 9" id="KW-0812">Transmembrane</keyword>
<evidence type="ECO:0000256" key="8">
    <source>
        <dbReference type="ARBA" id="ARBA00023136"/>
    </source>
</evidence>
<dbReference type="KEGG" id="cbd:CBUD_2153"/>
<comment type="similarity">
    <text evidence="2">Belongs to the major facilitator superfamily. Metabolite:H+ Symporter (MHS) family (TC 2.A.1.6) family.</text>
</comment>
<evidence type="ECO:0000313" key="11">
    <source>
        <dbReference type="EMBL" id="ABS77871.2"/>
    </source>
</evidence>
<evidence type="ECO:0000256" key="9">
    <source>
        <dbReference type="SAM" id="Phobius"/>
    </source>
</evidence>
<evidence type="ECO:0000259" key="10">
    <source>
        <dbReference type="PROSITE" id="PS50850"/>
    </source>
</evidence>
<dbReference type="SUPFAM" id="SSF103473">
    <property type="entry name" value="MFS general substrate transporter"/>
    <property type="match status" value="1"/>
</dbReference>
<dbReference type="GO" id="GO:0015293">
    <property type="term" value="F:symporter activity"/>
    <property type="evidence" value="ECO:0007669"/>
    <property type="project" value="UniProtKB-KW"/>
</dbReference>
<feature type="transmembrane region" description="Helical" evidence="9">
    <location>
        <begin position="115"/>
        <end position="135"/>
    </location>
</feature>
<feature type="transmembrane region" description="Helical" evidence="9">
    <location>
        <begin position="91"/>
        <end position="109"/>
    </location>
</feature>
<dbReference type="AlphaFoldDB" id="A9KDA9"/>
<accession>A9KDA9</accession>
<evidence type="ECO:0000313" key="12">
    <source>
        <dbReference type="Proteomes" id="UP000008555"/>
    </source>
</evidence>
<dbReference type="FunFam" id="1.20.1250.20:FF:000001">
    <property type="entry name" value="Dicarboxylate MFS transporter"/>
    <property type="match status" value="1"/>
</dbReference>
<gene>
    <name evidence="11" type="ordered locus">CBUD_2153</name>
</gene>
<evidence type="ECO:0000256" key="3">
    <source>
        <dbReference type="ARBA" id="ARBA00022448"/>
    </source>
</evidence>
<keyword evidence="6" id="KW-0769">Symport</keyword>
<feature type="transmembrane region" description="Helical" evidence="9">
    <location>
        <begin position="284"/>
        <end position="301"/>
    </location>
</feature>
<proteinExistence type="inferred from homology"/>
<sequence length="443" mass="49589">MFHIRMSQKAHLTSQQKKVLFLTSLGGILEYYDFIIYIYLANVIEKLFFPSGTPFVATLETLIVFSIGYLFRPLGGILFSHFGDRYGRKVVFLLTVLFMAIPAFGIALLPTVSQIGITASVLLVLFRIMQGLALGGEIPGAITFVAEHVDNNRRGLATATLFFGINAGLLLGSFATMILTTMTTPATLYSYGWRVPFFVGGIFGILAVFLRRYLEETAAFSKLARSQLQRVPLITLLKHFRKNVVESALLVGLASVTIFLFLYWPHYLNQYLGFPLAATLKINTLGILIFSFTLFLTGWLADRFGYRTIYFIGVVLIILSAYPLFLLFTLHSLSLVIVSYVLFSIIFAFITGAYPAILTTLFPTTVRYTGIATGYNLGYAIWGGLSPLICTFLIFKLHSVLAPAFYLIFMAVALLIHFPFRFRHPRPLVVPAQTHRRQLKGAR</sequence>
<evidence type="ECO:0000256" key="2">
    <source>
        <dbReference type="ARBA" id="ARBA00008240"/>
    </source>
</evidence>
<dbReference type="InterPro" id="IPR005829">
    <property type="entry name" value="Sugar_transporter_CS"/>
</dbReference>
<feature type="transmembrane region" description="Helical" evidence="9">
    <location>
        <begin position="337"/>
        <end position="362"/>
    </location>
</feature>
<name>A9KDA9_COXBN</name>
<evidence type="ECO:0000256" key="7">
    <source>
        <dbReference type="ARBA" id="ARBA00022989"/>
    </source>
</evidence>
<dbReference type="InterPro" id="IPR011701">
    <property type="entry name" value="MFS"/>
</dbReference>